<dbReference type="Pfam" id="PF01869">
    <property type="entry name" value="BcrAD_BadFG"/>
    <property type="match status" value="1"/>
</dbReference>
<dbReference type="Gene3D" id="3.30.420.40">
    <property type="match status" value="2"/>
</dbReference>
<gene>
    <name evidence="3" type="ORF">GCM10011401_01600</name>
</gene>
<dbReference type="PANTHER" id="PTHR43190:SF3">
    <property type="entry name" value="N-ACETYL-D-GLUCOSAMINE KINASE"/>
    <property type="match status" value="1"/>
</dbReference>
<reference evidence="3" key="2">
    <citation type="submission" date="2020-09" db="EMBL/GenBank/DDBJ databases">
        <authorList>
            <person name="Sun Q."/>
            <person name="Zhou Y."/>
        </authorList>
    </citation>
    <scope>NUCLEOTIDE SEQUENCE</scope>
    <source>
        <strain evidence="3">CGMCC 1.15388</strain>
    </source>
</reference>
<dbReference type="Proteomes" id="UP000633136">
    <property type="component" value="Unassembled WGS sequence"/>
</dbReference>
<dbReference type="AlphaFoldDB" id="A0A917AKZ1"/>
<proteinExistence type="predicted"/>
<evidence type="ECO:0000313" key="4">
    <source>
        <dbReference type="Proteomes" id="UP000633136"/>
    </source>
</evidence>
<reference evidence="3" key="1">
    <citation type="journal article" date="2014" name="Int. J. Syst. Evol. Microbiol.">
        <title>Complete genome sequence of Corynebacterium casei LMG S-19264T (=DSM 44701T), isolated from a smear-ripened cheese.</title>
        <authorList>
            <consortium name="US DOE Joint Genome Institute (JGI-PGF)"/>
            <person name="Walter F."/>
            <person name="Albersmeier A."/>
            <person name="Kalinowski J."/>
            <person name="Ruckert C."/>
        </authorList>
    </citation>
    <scope>NUCLEOTIDE SEQUENCE</scope>
    <source>
        <strain evidence="3">CGMCC 1.15388</strain>
    </source>
</reference>
<evidence type="ECO:0000259" key="2">
    <source>
        <dbReference type="Pfam" id="PF01869"/>
    </source>
</evidence>
<organism evidence="3 4">
    <name type="scientific">Nesterenkonia cremea</name>
    <dbReference type="NCBI Taxonomy" id="1882340"/>
    <lineage>
        <taxon>Bacteria</taxon>
        <taxon>Bacillati</taxon>
        <taxon>Actinomycetota</taxon>
        <taxon>Actinomycetes</taxon>
        <taxon>Micrococcales</taxon>
        <taxon>Micrococcaceae</taxon>
        <taxon>Nesterenkonia</taxon>
    </lineage>
</organism>
<feature type="domain" description="ATPase BadF/BadG/BcrA/BcrD type" evidence="2">
    <location>
        <begin position="19"/>
        <end position="334"/>
    </location>
</feature>
<keyword evidence="4" id="KW-1185">Reference proteome</keyword>
<protein>
    <recommendedName>
        <fullName evidence="2">ATPase BadF/BadG/BcrA/BcrD type domain-containing protein</fullName>
    </recommendedName>
</protein>
<dbReference type="PANTHER" id="PTHR43190">
    <property type="entry name" value="N-ACETYL-D-GLUCOSAMINE KINASE"/>
    <property type="match status" value="1"/>
</dbReference>
<dbReference type="InterPro" id="IPR052519">
    <property type="entry name" value="Euk-type_GlcNAc_Kinase"/>
</dbReference>
<sequence length="352" mass="35100">MSSSAPEGQADPRRQPALLGVDIGGSGSRIALIGADGGPCRQARGPRVSIGSQGSSVPQLVGELLELAGRTWPETLSEGVHAPGGVGVGATGLASLVSDPDVVVSEVARQAGAPAVLAIDAVTAHLGALDGAGGAVVALGTGAIAVGHPGAARNGNLPPQWRRVDGWGHLLGDRGGGAWLGRCGLELALRTDDGLDAAGEALLQAGRTRFGEPSTWPGQLYTRPDRAGVLAEFARDVVQVADAGDPAAQELVDRAGREAASSAAAALGRAGADGDQDADAVQSTGPASAVITGGLAAASSRLVEAFAQEVVSLRPDATVVEARGEPLKGALFLARAAAEGRAESQKGFLWKS</sequence>
<dbReference type="InterPro" id="IPR002731">
    <property type="entry name" value="ATPase_BadF"/>
</dbReference>
<dbReference type="InterPro" id="IPR043129">
    <property type="entry name" value="ATPase_NBD"/>
</dbReference>
<evidence type="ECO:0000256" key="1">
    <source>
        <dbReference type="SAM" id="MobiDB-lite"/>
    </source>
</evidence>
<evidence type="ECO:0000313" key="3">
    <source>
        <dbReference type="EMBL" id="GGE58548.1"/>
    </source>
</evidence>
<name>A0A917AKZ1_9MICC</name>
<dbReference type="SUPFAM" id="SSF53067">
    <property type="entry name" value="Actin-like ATPase domain"/>
    <property type="match status" value="2"/>
</dbReference>
<comment type="caution">
    <text evidence="3">The sequence shown here is derived from an EMBL/GenBank/DDBJ whole genome shotgun (WGS) entry which is preliminary data.</text>
</comment>
<feature type="region of interest" description="Disordered" evidence="1">
    <location>
        <begin position="1"/>
        <end position="20"/>
    </location>
</feature>
<accession>A0A917AKZ1</accession>
<dbReference type="RefSeq" id="WP_188682077.1">
    <property type="nucleotide sequence ID" value="NZ_BMIS01000001.1"/>
</dbReference>
<dbReference type="EMBL" id="BMIS01000001">
    <property type="protein sequence ID" value="GGE58548.1"/>
    <property type="molecule type" value="Genomic_DNA"/>
</dbReference>